<keyword evidence="3" id="KW-0812">Transmembrane</keyword>
<dbReference type="PANTHER" id="PTHR10587">
    <property type="entry name" value="GLYCOSYL TRANSFERASE-RELATED"/>
    <property type="match status" value="1"/>
</dbReference>
<feature type="domain" description="NodB homology" evidence="4">
    <location>
        <begin position="91"/>
        <end position="265"/>
    </location>
</feature>
<dbReference type="SUPFAM" id="SSF88713">
    <property type="entry name" value="Glycoside hydrolase/deacetylase"/>
    <property type="match status" value="1"/>
</dbReference>
<accession>A0ABU0DZ88</accession>
<keyword evidence="1" id="KW-0479">Metal-binding</keyword>
<dbReference type="CDD" id="cd10954">
    <property type="entry name" value="CE4_CtAXE_like"/>
    <property type="match status" value="1"/>
</dbReference>
<name>A0ABU0DZ88_9FIRM</name>
<keyword evidence="6" id="KW-1185">Reference proteome</keyword>
<organism evidence="5 6">
    <name type="scientific">Breznakia pachnodae</name>
    <dbReference type="NCBI Taxonomy" id="265178"/>
    <lineage>
        <taxon>Bacteria</taxon>
        <taxon>Bacillati</taxon>
        <taxon>Bacillota</taxon>
        <taxon>Erysipelotrichia</taxon>
        <taxon>Erysipelotrichales</taxon>
        <taxon>Erysipelotrichaceae</taxon>
        <taxon>Breznakia</taxon>
    </lineage>
</organism>
<keyword evidence="3" id="KW-1133">Transmembrane helix</keyword>
<evidence type="ECO:0000256" key="1">
    <source>
        <dbReference type="ARBA" id="ARBA00022723"/>
    </source>
</evidence>
<dbReference type="Gene3D" id="3.20.20.370">
    <property type="entry name" value="Glycoside hydrolase/deacetylase"/>
    <property type="match status" value="1"/>
</dbReference>
<dbReference type="EMBL" id="JAUSUR010000001">
    <property type="protein sequence ID" value="MDQ0359824.1"/>
    <property type="molecule type" value="Genomic_DNA"/>
</dbReference>
<evidence type="ECO:0000313" key="6">
    <source>
        <dbReference type="Proteomes" id="UP001230220"/>
    </source>
</evidence>
<dbReference type="PROSITE" id="PS51677">
    <property type="entry name" value="NODB"/>
    <property type="match status" value="1"/>
</dbReference>
<proteinExistence type="predicted"/>
<evidence type="ECO:0000256" key="3">
    <source>
        <dbReference type="SAM" id="Phobius"/>
    </source>
</evidence>
<dbReference type="PANTHER" id="PTHR10587:SF133">
    <property type="entry name" value="CHITIN DEACETYLASE 1-RELATED"/>
    <property type="match status" value="1"/>
</dbReference>
<dbReference type="Proteomes" id="UP001230220">
    <property type="component" value="Unassembled WGS sequence"/>
</dbReference>
<keyword evidence="2" id="KW-0378">Hydrolase</keyword>
<gene>
    <name evidence="5" type="ORF">J2S15_000555</name>
</gene>
<dbReference type="Pfam" id="PF01522">
    <property type="entry name" value="Polysacc_deac_1"/>
    <property type="match status" value="1"/>
</dbReference>
<feature type="transmembrane region" description="Helical" evidence="3">
    <location>
        <begin position="12"/>
        <end position="37"/>
    </location>
</feature>
<dbReference type="InterPro" id="IPR050248">
    <property type="entry name" value="Polysacc_deacetylase_ArnD"/>
</dbReference>
<dbReference type="InterPro" id="IPR002509">
    <property type="entry name" value="NODB_dom"/>
</dbReference>
<sequence>MRKIRKVYKLQYKRLIVLLGLVVMMLVGVIAGGVFIANQMTPEEKKPVAVYTKHTALRNEERQTAAQITDQYFPNGKKPPEPKVPIKTDRKIIALTFDDGPGNNSTQRILDSLEKHNVKATFFVLGSKVEQNPDMLKQIHDEGHEIGNHSYNHPDLTKLTHEEMMSQITNTNQLIKDNTGETPKYLRPPYGAFTPDIELSSGMTVILWNVDSNDWRLRDGPKTKDFVLQHLQPQSVILFHDIYESSADTVEHLIPALKEQGYEFVTMSEYLEIMGLD</sequence>
<evidence type="ECO:0000313" key="5">
    <source>
        <dbReference type="EMBL" id="MDQ0359824.1"/>
    </source>
</evidence>
<protein>
    <submittedName>
        <fullName evidence="5">Peptidoglycan/xylan/chitin deacetylase (PgdA/CDA1 family)</fullName>
    </submittedName>
</protein>
<comment type="caution">
    <text evidence="5">The sequence shown here is derived from an EMBL/GenBank/DDBJ whole genome shotgun (WGS) entry which is preliminary data.</text>
</comment>
<reference evidence="5 6" key="1">
    <citation type="submission" date="2023-07" db="EMBL/GenBank/DDBJ databases">
        <title>Genomic Encyclopedia of Type Strains, Phase IV (KMG-IV): sequencing the most valuable type-strain genomes for metagenomic binning, comparative biology and taxonomic classification.</title>
        <authorList>
            <person name="Goeker M."/>
        </authorList>
    </citation>
    <scope>NUCLEOTIDE SEQUENCE [LARGE SCALE GENOMIC DNA]</scope>
    <source>
        <strain evidence="5 6">DSM 16784</strain>
    </source>
</reference>
<keyword evidence="3" id="KW-0472">Membrane</keyword>
<dbReference type="InterPro" id="IPR011330">
    <property type="entry name" value="Glyco_hydro/deAcase_b/a-brl"/>
</dbReference>
<evidence type="ECO:0000256" key="2">
    <source>
        <dbReference type="ARBA" id="ARBA00022801"/>
    </source>
</evidence>
<dbReference type="RefSeq" id="WP_307405259.1">
    <property type="nucleotide sequence ID" value="NZ_JAUSUR010000001.1"/>
</dbReference>
<evidence type="ECO:0000259" key="4">
    <source>
        <dbReference type="PROSITE" id="PS51677"/>
    </source>
</evidence>